<comment type="caution">
    <text evidence="8">The sequence shown here is derived from an EMBL/GenBank/DDBJ whole genome shotgun (WGS) entry which is preliminary data.</text>
</comment>
<keyword evidence="3" id="KW-0997">Cell inner membrane</keyword>
<dbReference type="GO" id="GO:0009247">
    <property type="term" value="P:glycolipid biosynthetic process"/>
    <property type="evidence" value="ECO:0007669"/>
    <property type="project" value="UniProtKB-ARBA"/>
</dbReference>
<evidence type="ECO:0008006" key="9">
    <source>
        <dbReference type="Google" id="ProtNLM"/>
    </source>
</evidence>
<evidence type="ECO:0000256" key="3">
    <source>
        <dbReference type="ARBA" id="ARBA00022519"/>
    </source>
</evidence>
<dbReference type="PANTHER" id="PTHR30606:SF10">
    <property type="entry name" value="PHOSPHATIDYLINOSITOL MANNOSIDE ACYLTRANSFERASE"/>
    <property type="match status" value="1"/>
</dbReference>
<evidence type="ECO:0000313" key="8">
    <source>
        <dbReference type="EMBL" id="HFK24160.1"/>
    </source>
</evidence>
<evidence type="ECO:0000256" key="4">
    <source>
        <dbReference type="ARBA" id="ARBA00022679"/>
    </source>
</evidence>
<sequence>MMLLYYYFRIMTIFLYFVPFEVIDFISMIVGNIIFLSNNWRVKSISDNLKRIGIENFDVKKVFINMTRNHLDLLKFYYMNKNYLLKLTDFSEVSLKEIQNDKYVLVTAHYGNWELGGMIFGFLVEKSVTVAEFEGVGEKRYEILKRFRGRTGMKVLPLEDLSTGAKIEELIQKGYIPVLLFDRDINKTGSLSDFGKSKVYIPKGPFYFSKKYSRKILFAAIYYEKNERFRYKVKIYEIERDENLRKYANNGLNKLYEVIENKPEEWFAFSMRWE</sequence>
<organism evidence="8">
    <name type="scientific">candidate division WOR-3 bacterium</name>
    <dbReference type="NCBI Taxonomy" id="2052148"/>
    <lineage>
        <taxon>Bacteria</taxon>
        <taxon>Bacteria division WOR-3</taxon>
    </lineage>
</organism>
<keyword evidence="7" id="KW-1133">Transmembrane helix</keyword>
<evidence type="ECO:0000256" key="1">
    <source>
        <dbReference type="ARBA" id="ARBA00004533"/>
    </source>
</evidence>
<keyword evidence="6" id="KW-0012">Acyltransferase</keyword>
<comment type="subcellular location">
    <subcellularLocation>
        <location evidence="1">Cell inner membrane</location>
    </subcellularLocation>
</comment>
<dbReference type="AlphaFoldDB" id="A0A7C3N7H6"/>
<feature type="transmembrane region" description="Helical" evidence="7">
    <location>
        <begin position="6"/>
        <end position="36"/>
    </location>
</feature>
<gene>
    <name evidence="8" type="ORF">ENS15_05875</name>
</gene>
<proteinExistence type="predicted"/>
<name>A0A7C3N7H6_UNCW3</name>
<reference evidence="8" key="1">
    <citation type="journal article" date="2020" name="mSystems">
        <title>Genome- and Community-Level Interaction Insights into Carbon Utilization and Element Cycling Functions of Hydrothermarchaeota in Hydrothermal Sediment.</title>
        <authorList>
            <person name="Zhou Z."/>
            <person name="Liu Y."/>
            <person name="Xu W."/>
            <person name="Pan J."/>
            <person name="Luo Z.H."/>
            <person name="Li M."/>
        </authorList>
    </citation>
    <scope>NUCLEOTIDE SEQUENCE [LARGE SCALE GENOMIC DNA]</scope>
    <source>
        <strain evidence="8">SpSt-464</strain>
    </source>
</reference>
<keyword evidence="5 7" id="KW-0472">Membrane</keyword>
<dbReference type="InterPro" id="IPR004960">
    <property type="entry name" value="LipA_acyltrans"/>
</dbReference>
<evidence type="ECO:0000256" key="5">
    <source>
        <dbReference type="ARBA" id="ARBA00023136"/>
    </source>
</evidence>
<keyword evidence="7" id="KW-0812">Transmembrane</keyword>
<keyword evidence="2" id="KW-1003">Cell membrane</keyword>
<dbReference type="EMBL" id="DSTT01000005">
    <property type="protein sequence ID" value="HFK24160.1"/>
    <property type="molecule type" value="Genomic_DNA"/>
</dbReference>
<dbReference type="GO" id="GO:0005886">
    <property type="term" value="C:plasma membrane"/>
    <property type="evidence" value="ECO:0007669"/>
    <property type="project" value="UniProtKB-SubCell"/>
</dbReference>
<accession>A0A7C3N7H6</accession>
<dbReference type="PANTHER" id="PTHR30606">
    <property type="entry name" value="LIPID A BIOSYNTHESIS LAUROYL ACYLTRANSFERASE"/>
    <property type="match status" value="1"/>
</dbReference>
<dbReference type="GO" id="GO:0016746">
    <property type="term" value="F:acyltransferase activity"/>
    <property type="evidence" value="ECO:0007669"/>
    <property type="project" value="UniProtKB-KW"/>
</dbReference>
<protein>
    <recommendedName>
        <fullName evidence="9">Lipid A biosynthesis acyltransferase</fullName>
    </recommendedName>
</protein>
<evidence type="ECO:0000256" key="6">
    <source>
        <dbReference type="ARBA" id="ARBA00023315"/>
    </source>
</evidence>
<evidence type="ECO:0000256" key="2">
    <source>
        <dbReference type="ARBA" id="ARBA00022475"/>
    </source>
</evidence>
<keyword evidence="4" id="KW-0808">Transferase</keyword>
<evidence type="ECO:0000256" key="7">
    <source>
        <dbReference type="SAM" id="Phobius"/>
    </source>
</evidence>
<dbReference type="Pfam" id="PF03279">
    <property type="entry name" value="Lip_A_acyltrans"/>
    <property type="match status" value="1"/>
</dbReference>